<evidence type="ECO:0000313" key="3">
    <source>
        <dbReference type="Proteomes" id="UP000824242"/>
    </source>
</evidence>
<evidence type="ECO:0000313" key="2">
    <source>
        <dbReference type="EMBL" id="HIR47394.1"/>
    </source>
</evidence>
<sequence>MANITDGNYLVYNQGNAPLVNNHFMLRVELLFDLPCKSVRTFTREMEYELIQEGGLNDYVHRRRKPNTNRFYFEIDRYVGLDYIDPLPLGAELVLPVLLFVSRYQGQFIPGVVARTFVFTGCTVTRKDYGELDAKESGLMVETTRIDYNEMLCIDIPWSSADVFNIGSGPANPPTNAKSSSNEGETGAGNGTGAGSGTGTGSATGTESGTGTGSDTGTESGTGTGSDTGTESGTGAEGAAGTGNATGAESDTGTASGTGTENAAGAASETGEESSAGSEAGGESPAASGNEQEVQQPEPEEYGNLLHLDV</sequence>
<dbReference type="Proteomes" id="UP000824242">
    <property type="component" value="Unassembled WGS sequence"/>
</dbReference>
<accession>A0A9D1AN15</accession>
<dbReference type="PANTHER" id="PTHR37612">
    <property type="entry name" value="FIBROIN HEAVY CHAIN FIB-H LIKE PROTEIN"/>
    <property type="match status" value="1"/>
</dbReference>
<proteinExistence type="predicted"/>
<reference evidence="2" key="2">
    <citation type="journal article" date="2021" name="PeerJ">
        <title>Extensive microbial diversity within the chicken gut microbiome revealed by metagenomics and culture.</title>
        <authorList>
            <person name="Gilroy R."/>
            <person name="Ravi A."/>
            <person name="Getino M."/>
            <person name="Pursley I."/>
            <person name="Horton D.L."/>
            <person name="Alikhan N.F."/>
            <person name="Baker D."/>
            <person name="Gharbi K."/>
            <person name="Hall N."/>
            <person name="Watson M."/>
            <person name="Adriaenssens E.M."/>
            <person name="Foster-Nyarko E."/>
            <person name="Jarju S."/>
            <person name="Secka A."/>
            <person name="Antonio M."/>
            <person name="Oren A."/>
            <person name="Chaudhuri R.R."/>
            <person name="La Ragione R."/>
            <person name="Hildebrand F."/>
            <person name="Pallen M.J."/>
        </authorList>
    </citation>
    <scope>NUCLEOTIDE SEQUENCE</scope>
    <source>
        <strain evidence="2">ChiSxjej1B13-7958</strain>
    </source>
</reference>
<feature type="region of interest" description="Disordered" evidence="1">
    <location>
        <begin position="167"/>
        <end position="310"/>
    </location>
</feature>
<comment type="caution">
    <text evidence="2">The sequence shown here is derived from an EMBL/GenBank/DDBJ whole genome shotgun (WGS) entry which is preliminary data.</text>
</comment>
<feature type="compositionally biased region" description="Low complexity" evidence="1">
    <location>
        <begin position="242"/>
        <end position="297"/>
    </location>
</feature>
<name>A0A9D1AN15_9FIRM</name>
<reference evidence="2" key="1">
    <citation type="submission" date="2020-10" db="EMBL/GenBank/DDBJ databases">
        <authorList>
            <person name="Gilroy R."/>
        </authorList>
    </citation>
    <scope>NUCLEOTIDE SEQUENCE</scope>
    <source>
        <strain evidence="2">ChiSxjej1B13-7958</strain>
    </source>
</reference>
<gene>
    <name evidence="2" type="ORF">IAB89_07010</name>
</gene>
<feature type="compositionally biased region" description="Gly residues" evidence="1">
    <location>
        <begin position="186"/>
        <end position="226"/>
    </location>
</feature>
<protein>
    <submittedName>
        <fullName evidence="2">Uncharacterized protein</fullName>
    </submittedName>
</protein>
<dbReference type="AlphaFoldDB" id="A0A9D1AN15"/>
<evidence type="ECO:0000256" key="1">
    <source>
        <dbReference type="SAM" id="MobiDB-lite"/>
    </source>
</evidence>
<dbReference type="PANTHER" id="PTHR37612:SF20">
    <property type="entry name" value="PER-HEXAMER REPEAT PROTEIN 5-RELATED"/>
    <property type="match status" value="1"/>
</dbReference>
<dbReference type="InterPro" id="IPR052258">
    <property type="entry name" value="Diverse_Func_Domain-Protein"/>
</dbReference>
<dbReference type="EMBL" id="DVGZ01000073">
    <property type="protein sequence ID" value="HIR47394.1"/>
    <property type="molecule type" value="Genomic_DNA"/>
</dbReference>
<organism evidence="2 3">
    <name type="scientific">Candidatus Caccousia avicola</name>
    <dbReference type="NCBI Taxonomy" id="2840721"/>
    <lineage>
        <taxon>Bacteria</taxon>
        <taxon>Bacillati</taxon>
        <taxon>Bacillota</taxon>
        <taxon>Clostridia</taxon>
        <taxon>Eubacteriales</taxon>
        <taxon>Oscillospiraceae</taxon>
        <taxon>Oscillospiraceae incertae sedis</taxon>
        <taxon>Candidatus Caccousia</taxon>
    </lineage>
</organism>